<evidence type="ECO:0000259" key="2">
    <source>
        <dbReference type="Pfam" id="PF13193"/>
    </source>
</evidence>
<feature type="domain" description="AMP-dependent synthetase/ligase" evidence="1">
    <location>
        <begin position="14"/>
        <end position="351"/>
    </location>
</feature>
<dbReference type="CDD" id="cd04433">
    <property type="entry name" value="AFD_class_I"/>
    <property type="match status" value="1"/>
</dbReference>
<protein>
    <submittedName>
        <fullName evidence="3">Class I adenylate-forming enzyme family protein</fullName>
    </submittedName>
</protein>
<accession>A0ABV6Z0J4</accession>
<dbReference type="InterPro" id="IPR045851">
    <property type="entry name" value="AMP-bd_C_sf"/>
</dbReference>
<dbReference type="InterPro" id="IPR000873">
    <property type="entry name" value="AMP-dep_synth/lig_dom"/>
</dbReference>
<dbReference type="InterPro" id="IPR042099">
    <property type="entry name" value="ANL_N_sf"/>
</dbReference>
<dbReference type="PROSITE" id="PS00455">
    <property type="entry name" value="AMP_BINDING"/>
    <property type="match status" value="1"/>
</dbReference>
<dbReference type="Gene3D" id="3.40.50.12780">
    <property type="entry name" value="N-terminal domain of ligase-like"/>
    <property type="match status" value="1"/>
</dbReference>
<dbReference type="InterPro" id="IPR020845">
    <property type="entry name" value="AMP-binding_CS"/>
</dbReference>
<dbReference type="PANTHER" id="PTHR43767">
    <property type="entry name" value="LONG-CHAIN-FATTY-ACID--COA LIGASE"/>
    <property type="match status" value="1"/>
</dbReference>
<keyword evidence="4" id="KW-1185">Reference proteome</keyword>
<evidence type="ECO:0000313" key="3">
    <source>
        <dbReference type="EMBL" id="MFC1851851.1"/>
    </source>
</evidence>
<sequence length="482" mass="53598">MIYEKTPLHFLRSFADTSSDSMAVMQREQAVSYGQLLDHVQQQASYFHYCGVRPQTRVALFTDDGVLFTISLFAIWGLEAVCIPVNITQPPHLLKQIEQVVTPDIGFFSVSFASHDSRQYPMKELILTTGGARSLATPSATDRAFIMFTSGTSGTPKAVPMTHWALGHNASETASRLKLLPYDRILINTPPYFTSSIIHMLTMFARGACIVFEPGFLFGSAILDTLVKFECTGFGGVPVHLTRMLGAAESSDKEINLRFLMNSGEHLPVPTIKSLMTAFPRSEIYCFYGLTEVAGRLCSLNPDELVSKIGSVGKPLKDMVITIRDEMGQCLPPFEQGEVFVLGPGLMQGYLNSPEANARVMKSYGFATGDLGFLDDEGYLYLQGRKDDVFKVAGEKVSVKMIEETILGADEFEDFVVKPLFDEHMGHVPCLYYVLKKKRPFHKKQLLKKLRSELPASHIPVHFVEVNEIPRTASGKVIRSKL</sequence>
<organism evidence="3 4">
    <name type="scientific">candidate division CSSED10-310 bacterium</name>
    <dbReference type="NCBI Taxonomy" id="2855610"/>
    <lineage>
        <taxon>Bacteria</taxon>
        <taxon>Bacteria division CSSED10-310</taxon>
    </lineage>
</organism>
<evidence type="ECO:0000313" key="4">
    <source>
        <dbReference type="Proteomes" id="UP001594351"/>
    </source>
</evidence>
<name>A0ABV6Z0J4_UNCC1</name>
<dbReference type="Gene3D" id="3.30.300.30">
    <property type="match status" value="1"/>
</dbReference>
<dbReference type="PANTHER" id="PTHR43767:SF10">
    <property type="entry name" value="SURFACTIN SYNTHASE SUBUNIT 1"/>
    <property type="match status" value="1"/>
</dbReference>
<reference evidence="3 4" key="1">
    <citation type="submission" date="2024-09" db="EMBL/GenBank/DDBJ databases">
        <title>Laminarin stimulates single cell rates of sulfate reduction while oxygen inhibits transcriptomic activity in coastal marine sediment.</title>
        <authorList>
            <person name="Lindsay M."/>
            <person name="Orcutt B."/>
            <person name="Emerson D."/>
            <person name="Stepanauskas R."/>
            <person name="D'Angelo T."/>
        </authorList>
    </citation>
    <scope>NUCLEOTIDE SEQUENCE [LARGE SCALE GENOMIC DNA]</scope>
    <source>
        <strain evidence="3">SAG AM-311-K15</strain>
    </source>
</reference>
<dbReference type="SUPFAM" id="SSF56801">
    <property type="entry name" value="Acetyl-CoA synthetase-like"/>
    <property type="match status" value="1"/>
</dbReference>
<dbReference type="Pfam" id="PF00501">
    <property type="entry name" value="AMP-binding"/>
    <property type="match status" value="1"/>
</dbReference>
<dbReference type="EMBL" id="JBHPBY010000233">
    <property type="protein sequence ID" value="MFC1851851.1"/>
    <property type="molecule type" value="Genomic_DNA"/>
</dbReference>
<dbReference type="InterPro" id="IPR050237">
    <property type="entry name" value="ATP-dep_AMP-bd_enzyme"/>
</dbReference>
<dbReference type="InterPro" id="IPR025110">
    <property type="entry name" value="AMP-bd_C"/>
</dbReference>
<comment type="caution">
    <text evidence="3">The sequence shown here is derived from an EMBL/GenBank/DDBJ whole genome shotgun (WGS) entry which is preliminary data.</text>
</comment>
<evidence type="ECO:0000259" key="1">
    <source>
        <dbReference type="Pfam" id="PF00501"/>
    </source>
</evidence>
<proteinExistence type="predicted"/>
<feature type="domain" description="AMP-binding enzyme C-terminal" evidence="2">
    <location>
        <begin position="402"/>
        <end position="476"/>
    </location>
</feature>
<dbReference type="Pfam" id="PF13193">
    <property type="entry name" value="AMP-binding_C"/>
    <property type="match status" value="1"/>
</dbReference>
<gene>
    <name evidence="3" type="ORF">ACFL27_16795</name>
</gene>
<dbReference type="Proteomes" id="UP001594351">
    <property type="component" value="Unassembled WGS sequence"/>
</dbReference>